<dbReference type="OrthoDB" id="1951946at2"/>
<dbReference type="RefSeq" id="WP_151535359.1">
    <property type="nucleotide sequence ID" value="NZ_WBOS01000005.1"/>
</dbReference>
<accession>A0A6L3V5Y3</accession>
<name>A0A6L3V5Y3_9BACI</name>
<dbReference type="Proteomes" id="UP000481030">
    <property type="component" value="Unassembled WGS sequence"/>
</dbReference>
<dbReference type="EMBL" id="WBOS01000005">
    <property type="protein sequence ID" value="KAB2334819.1"/>
    <property type="molecule type" value="Genomic_DNA"/>
</dbReference>
<evidence type="ECO:0000259" key="1">
    <source>
        <dbReference type="Pfam" id="PF22790"/>
    </source>
</evidence>
<reference evidence="2 3" key="1">
    <citation type="journal article" date="2016" name="Antonie Van Leeuwenhoek">
        <title>Bacillus depressus sp. nov., isolated from soil of a sunflower field.</title>
        <authorList>
            <person name="Wei X."/>
            <person name="Xin D."/>
            <person name="Xin Y."/>
            <person name="Zhang H."/>
            <person name="Wang T."/>
            <person name="Zhang J."/>
        </authorList>
    </citation>
    <scope>NUCLEOTIDE SEQUENCE [LARGE SCALE GENOMIC DNA]</scope>
    <source>
        <strain evidence="2 3">BZ1</strain>
    </source>
</reference>
<protein>
    <recommendedName>
        <fullName evidence="1">YkoP-like domain-containing protein</fullName>
    </recommendedName>
</protein>
<evidence type="ECO:0000313" key="3">
    <source>
        <dbReference type="Proteomes" id="UP000481030"/>
    </source>
</evidence>
<evidence type="ECO:0000313" key="2">
    <source>
        <dbReference type="EMBL" id="KAB2334819.1"/>
    </source>
</evidence>
<organism evidence="2 3">
    <name type="scientific">Cytobacillus depressus</name>
    <dbReference type="NCBI Taxonomy" id="1602942"/>
    <lineage>
        <taxon>Bacteria</taxon>
        <taxon>Bacillati</taxon>
        <taxon>Bacillota</taxon>
        <taxon>Bacilli</taxon>
        <taxon>Bacillales</taxon>
        <taxon>Bacillaceae</taxon>
        <taxon>Cytobacillus</taxon>
    </lineage>
</organism>
<dbReference type="AlphaFoldDB" id="A0A6L3V5Y3"/>
<sequence>MRGYVLSIWNWLDPIYYFFSRLTLLPCEGAKSNIFRIRVTKYKGRNVILSDGTRINKNDILVKIHLHNAKLLKELKDIKSDLKKAKFIYHYVQKSLPEVEHYIRECRQAYMIKGIVGITMLNKGCERLGFEVVDISNPIYKWFKWFAFLPIELLAEKHTSWEILISRKPNYLFMSTNKLSEMYKG</sequence>
<gene>
    <name evidence="2" type="ORF">F7731_13745</name>
</gene>
<dbReference type="Pfam" id="PF22790">
    <property type="entry name" value="YkoP"/>
    <property type="match status" value="1"/>
</dbReference>
<dbReference type="InterPro" id="IPR054467">
    <property type="entry name" value="YkoP-like_dom"/>
</dbReference>
<proteinExistence type="predicted"/>
<keyword evidence="3" id="KW-1185">Reference proteome</keyword>
<feature type="domain" description="YkoP-like" evidence="1">
    <location>
        <begin position="3"/>
        <end position="183"/>
    </location>
</feature>
<comment type="caution">
    <text evidence="2">The sequence shown here is derived from an EMBL/GenBank/DDBJ whole genome shotgun (WGS) entry which is preliminary data.</text>
</comment>